<proteinExistence type="inferred from homology"/>
<name>A0A1Y3PUB5_9BACI</name>
<dbReference type="EMBL" id="LZRT01000009">
    <property type="protein sequence ID" value="OUM90922.1"/>
    <property type="molecule type" value="Genomic_DNA"/>
</dbReference>
<evidence type="ECO:0000256" key="5">
    <source>
        <dbReference type="HAMAP-Rule" id="MF_00651"/>
    </source>
</evidence>
<comment type="function">
    <text evidence="5">Could be a nuclease involved in processing of the 5'-end of pre-16S rRNA.</text>
</comment>
<feature type="domain" description="YqgF/RNase H-like" evidence="6">
    <location>
        <begin position="1"/>
        <end position="101"/>
    </location>
</feature>
<dbReference type="PANTHER" id="PTHR33317:SF4">
    <property type="entry name" value="POLYNUCLEOTIDYL TRANSFERASE, RIBONUCLEASE H-LIKE SUPERFAMILY PROTEIN"/>
    <property type="match status" value="1"/>
</dbReference>
<keyword evidence="3 5" id="KW-0540">Nuclease</keyword>
<comment type="similarity">
    <text evidence="5">Belongs to the YqgF HJR family.</text>
</comment>
<comment type="subcellular location">
    <subcellularLocation>
        <location evidence="5">Cytoplasm</location>
    </subcellularLocation>
</comment>
<sequence length="141" mass="15580">MRILALDLGSKRVGVAVSDSLGLTAQGLTVLKRQPDHQLISDIASILEQYDVDEIVVGYPKNMNGTIGPRGREAEAFAEQLRNRFRLPVVLWDERLTTAAAERSLLEADLSRKKRRQVVDQLAAVLILEGYLQARGAKNDG</sequence>
<comment type="caution">
    <text evidence="7">The sequence shown here is derived from an EMBL/GenBank/DDBJ whole genome shotgun (WGS) entry which is preliminary data.</text>
</comment>
<organism evidence="7 8">
    <name type="scientific">Bacillus thermozeamaize</name>
    <dbReference type="NCBI Taxonomy" id="230954"/>
    <lineage>
        <taxon>Bacteria</taxon>
        <taxon>Bacillati</taxon>
        <taxon>Bacillota</taxon>
        <taxon>Bacilli</taxon>
        <taxon>Bacillales</taxon>
        <taxon>Bacillaceae</taxon>
        <taxon>Bacillus</taxon>
    </lineage>
</organism>
<keyword evidence="2 5" id="KW-0690">Ribosome biogenesis</keyword>
<evidence type="ECO:0000256" key="1">
    <source>
        <dbReference type="ARBA" id="ARBA00022490"/>
    </source>
</evidence>
<evidence type="ECO:0000256" key="2">
    <source>
        <dbReference type="ARBA" id="ARBA00022517"/>
    </source>
</evidence>
<evidence type="ECO:0000259" key="6">
    <source>
        <dbReference type="SMART" id="SM00732"/>
    </source>
</evidence>
<dbReference type="InterPro" id="IPR006641">
    <property type="entry name" value="YqgF/RNaseH-like_dom"/>
</dbReference>
<dbReference type="PANTHER" id="PTHR33317">
    <property type="entry name" value="POLYNUCLEOTIDYL TRANSFERASE, RIBONUCLEASE H-LIKE SUPERFAMILY PROTEIN"/>
    <property type="match status" value="1"/>
</dbReference>
<dbReference type="GO" id="GO:0004386">
    <property type="term" value="F:helicase activity"/>
    <property type="evidence" value="ECO:0007669"/>
    <property type="project" value="UniProtKB-KW"/>
</dbReference>
<dbReference type="Gene3D" id="3.30.420.140">
    <property type="entry name" value="YqgF/RNase H-like domain"/>
    <property type="match status" value="1"/>
</dbReference>
<reference evidence="8" key="1">
    <citation type="submission" date="2016-06" db="EMBL/GenBank/DDBJ databases">
        <authorList>
            <person name="Nascimento L."/>
            <person name="Pereira R.V."/>
            <person name="Martins L.F."/>
            <person name="Quaggio R.B."/>
            <person name="Silva A.M."/>
            <person name="Setubal J.C."/>
        </authorList>
    </citation>
    <scope>NUCLEOTIDE SEQUENCE [LARGE SCALE GENOMIC DNA]</scope>
</reference>
<keyword evidence="7" id="KW-0067">ATP-binding</keyword>
<keyword evidence="1 5" id="KW-0963">Cytoplasm</keyword>
<dbReference type="InterPro" id="IPR005227">
    <property type="entry name" value="YqgF"/>
</dbReference>
<dbReference type="AlphaFoldDB" id="A0A1Y3PUB5"/>
<evidence type="ECO:0000256" key="4">
    <source>
        <dbReference type="ARBA" id="ARBA00022801"/>
    </source>
</evidence>
<dbReference type="EC" id="3.1.-.-" evidence="5"/>
<dbReference type="InterPro" id="IPR037027">
    <property type="entry name" value="YqgF/RNaseH-like_dom_sf"/>
</dbReference>
<gene>
    <name evidence="7" type="ORF">BAA01_00380</name>
</gene>
<dbReference type="SMART" id="SM00732">
    <property type="entry name" value="YqgFc"/>
    <property type="match status" value="1"/>
</dbReference>
<evidence type="ECO:0000256" key="3">
    <source>
        <dbReference type="ARBA" id="ARBA00022722"/>
    </source>
</evidence>
<evidence type="ECO:0000313" key="7">
    <source>
        <dbReference type="EMBL" id="OUM90922.1"/>
    </source>
</evidence>
<keyword evidence="7" id="KW-0347">Helicase</keyword>
<dbReference type="GO" id="GO:0016788">
    <property type="term" value="F:hydrolase activity, acting on ester bonds"/>
    <property type="evidence" value="ECO:0007669"/>
    <property type="project" value="UniProtKB-UniRule"/>
</dbReference>
<dbReference type="GO" id="GO:0004518">
    <property type="term" value="F:nuclease activity"/>
    <property type="evidence" value="ECO:0007669"/>
    <property type="project" value="UniProtKB-KW"/>
</dbReference>
<keyword evidence="4 5" id="KW-0378">Hydrolase</keyword>
<keyword evidence="7" id="KW-0547">Nucleotide-binding</keyword>
<dbReference type="InterPro" id="IPR012337">
    <property type="entry name" value="RNaseH-like_sf"/>
</dbReference>
<dbReference type="HAMAP" id="MF_00651">
    <property type="entry name" value="Nuclease_YqgF"/>
    <property type="match status" value="1"/>
</dbReference>
<evidence type="ECO:0000313" key="8">
    <source>
        <dbReference type="Proteomes" id="UP000196475"/>
    </source>
</evidence>
<protein>
    <recommendedName>
        <fullName evidence="5">Putative pre-16S rRNA nuclease</fullName>
        <ecNumber evidence="5">3.1.-.-</ecNumber>
    </recommendedName>
</protein>
<dbReference type="GO" id="GO:0005829">
    <property type="term" value="C:cytosol"/>
    <property type="evidence" value="ECO:0007669"/>
    <property type="project" value="TreeGrafter"/>
</dbReference>
<dbReference type="GO" id="GO:0000967">
    <property type="term" value="P:rRNA 5'-end processing"/>
    <property type="evidence" value="ECO:0007669"/>
    <property type="project" value="UniProtKB-UniRule"/>
</dbReference>
<dbReference type="SUPFAM" id="SSF53098">
    <property type="entry name" value="Ribonuclease H-like"/>
    <property type="match status" value="1"/>
</dbReference>
<dbReference type="NCBIfam" id="TIGR00250">
    <property type="entry name" value="RNAse_H_YqgF"/>
    <property type="match status" value="1"/>
</dbReference>
<dbReference type="Proteomes" id="UP000196475">
    <property type="component" value="Unassembled WGS sequence"/>
</dbReference>
<accession>A0A1Y3PUB5</accession>
<dbReference type="Pfam" id="PF03652">
    <property type="entry name" value="RuvX"/>
    <property type="match status" value="1"/>
</dbReference>
<dbReference type="CDD" id="cd16964">
    <property type="entry name" value="YqgF"/>
    <property type="match status" value="1"/>
</dbReference>